<name>A0ACC1CF30_9NEOP</name>
<evidence type="ECO:0000313" key="1">
    <source>
        <dbReference type="EMBL" id="KAJ0170193.1"/>
    </source>
</evidence>
<keyword evidence="2" id="KW-1185">Reference proteome</keyword>
<gene>
    <name evidence="1" type="ORF">K1T71_014121</name>
</gene>
<dbReference type="EMBL" id="CM034414">
    <property type="protein sequence ID" value="KAJ0170193.1"/>
    <property type="molecule type" value="Genomic_DNA"/>
</dbReference>
<proteinExistence type="predicted"/>
<organism evidence="1 2">
    <name type="scientific">Dendrolimus kikuchii</name>
    <dbReference type="NCBI Taxonomy" id="765133"/>
    <lineage>
        <taxon>Eukaryota</taxon>
        <taxon>Metazoa</taxon>
        <taxon>Ecdysozoa</taxon>
        <taxon>Arthropoda</taxon>
        <taxon>Hexapoda</taxon>
        <taxon>Insecta</taxon>
        <taxon>Pterygota</taxon>
        <taxon>Neoptera</taxon>
        <taxon>Endopterygota</taxon>
        <taxon>Lepidoptera</taxon>
        <taxon>Glossata</taxon>
        <taxon>Ditrysia</taxon>
        <taxon>Bombycoidea</taxon>
        <taxon>Lasiocampidae</taxon>
        <taxon>Dendrolimus</taxon>
    </lineage>
</organism>
<accession>A0ACC1CF30</accession>
<dbReference type="Proteomes" id="UP000824533">
    <property type="component" value="Linkage Group LG28"/>
</dbReference>
<evidence type="ECO:0000313" key="2">
    <source>
        <dbReference type="Proteomes" id="UP000824533"/>
    </source>
</evidence>
<sequence length="84" mass="9957">MKNFLFILFAFALNVIMCADRKHYFLSRRYAGGVNDLVRRIPVGLYSWEYDNYGRDGYDYSRDGYDYSRDDDHYSRDDAGLSDV</sequence>
<comment type="caution">
    <text evidence="1">The sequence shown here is derived from an EMBL/GenBank/DDBJ whole genome shotgun (WGS) entry which is preliminary data.</text>
</comment>
<reference evidence="1 2" key="1">
    <citation type="journal article" date="2021" name="Front. Genet.">
        <title>Chromosome-Level Genome Assembly Reveals Significant Gene Expansion in the Toll and IMD Signaling Pathways of Dendrolimus kikuchii.</title>
        <authorList>
            <person name="Zhou J."/>
            <person name="Wu P."/>
            <person name="Xiong Z."/>
            <person name="Liu N."/>
            <person name="Zhao N."/>
            <person name="Ji M."/>
            <person name="Qiu Y."/>
            <person name="Yang B."/>
        </authorList>
    </citation>
    <scope>NUCLEOTIDE SEQUENCE [LARGE SCALE GENOMIC DNA]</scope>
    <source>
        <strain evidence="1">Ann1</strain>
    </source>
</reference>
<protein>
    <submittedName>
        <fullName evidence="1">Uncharacterized protein</fullName>
    </submittedName>
</protein>